<evidence type="ECO:0000256" key="5">
    <source>
        <dbReference type="ARBA" id="ARBA00022729"/>
    </source>
</evidence>
<evidence type="ECO:0000256" key="7">
    <source>
        <dbReference type="SAM" id="MobiDB-lite"/>
    </source>
</evidence>
<comment type="caution">
    <text evidence="9">The sequence shown here is derived from an EMBL/GenBank/DDBJ whole genome shotgun (WGS) entry which is preliminary data.</text>
</comment>
<dbReference type="InterPro" id="IPR006127">
    <property type="entry name" value="ZnuA-like"/>
</dbReference>
<feature type="chain" id="PRO_5045957956" evidence="8">
    <location>
        <begin position="19"/>
        <end position="298"/>
    </location>
</feature>
<keyword evidence="5 8" id="KW-0732">Signal</keyword>
<keyword evidence="3 6" id="KW-0813">Transport</keyword>
<comment type="similarity">
    <text evidence="2 6">Belongs to the bacterial solute-binding protein 9 family.</text>
</comment>
<dbReference type="PANTHER" id="PTHR42953:SF1">
    <property type="entry name" value="METAL-BINDING PROTEIN HI_0362-RELATED"/>
    <property type="match status" value="1"/>
</dbReference>
<dbReference type="Gene3D" id="3.40.50.1980">
    <property type="entry name" value="Nitrogenase molybdenum iron protein domain"/>
    <property type="match status" value="2"/>
</dbReference>
<gene>
    <name evidence="9" type="ORF">PQU95_10505</name>
</gene>
<reference evidence="9 10" key="1">
    <citation type="submission" date="2023-01" db="EMBL/GenBank/DDBJ databases">
        <title>Novel species of the genus Vogesella isolated from rivers.</title>
        <authorList>
            <person name="Lu H."/>
        </authorList>
    </citation>
    <scope>NUCLEOTIDE SEQUENCE [LARGE SCALE GENOMIC DNA]</scope>
    <source>
        <strain evidence="9 10">DC21W</strain>
    </source>
</reference>
<sequence length="298" mass="32087">MRKLFAITLAMTPLLACAKLPVVASFSIVADVAREVGGERVDVVSLVAPDQDAHVFQPSPADVRKLAAAKVFVVNGLGFEGWLARLSKSAAFKGLTVTAAAKVKPLAMAEHEEHDDHHGHDHDHGKQDPHAWHNPQNVALYAEAMAAGFAKADPEGAAYYRQRAQAYKAQLLELDGWAAKSFAAIPAERRKVLTSHDAFAYLAARYKLRFMAPQGVSTDAEASAKGVAALIRQVRKEKVSAVFFENMADRRLLDQLSREAGVKVGGKLYSDALSAAPDAATYVQLFKTNVGALVAAMK</sequence>
<dbReference type="Proteomes" id="UP001219956">
    <property type="component" value="Unassembled WGS sequence"/>
</dbReference>
<dbReference type="InterPro" id="IPR050492">
    <property type="entry name" value="Bact_metal-bind_prot9"/>
</dbReference>
<dbReference type="PRINTS" id="PR00691">
    <property type="entry name" value="ADHESINB"/>
</dbReference>
<evidence type="ECO:0000256" key="4">
    <source>
        <dbReference type="ARBA" id="ARBA00022723"/>
    </source>
</evidence>
<accession>A0ABT5IYK3</accession>
<comment type="subcellular location">
    <subcellularLocation>
        <location evidence="1">Cell envelope</location>
    </subcellularLocation>
</comment>
<dbReference type="InterPro" id="IPR006129">
    <property type="entry name" value="AdhesinB"/>
</dbReference>
<dbReference type="SUPFAM" id="SSF53807">
    <property type="entry name" value="Helical backbone' metal receptor"/>
    <property type="match status" value="1"/>
</dbReference>
<feature type="signal peptide" evidence="8">
    <location>
        <begin position="1"/>
        <end position="18"/>
    </location>
</feature>
<evidence type="ECO:0000256" key="6">
    <source>
        <dbReference type="RuleBase" id="RU003512"/>
    </source>
</evidence>
<organism evidence="9 10">
    <name type="scientific">Vogesella aquatica</name>
    <dbReference type="NCBI Taxonomy" id="2984206"/>
    <lineage>
        <taxon>Bacteria</taxon>
        <taxon>Pseudomonadati</taxon>
        <taxon>Pseudomonadota</taxon>
        <taxon>Betaproteobacteria</taxon>
        <taxon>Neisseriales</taxon>
        <taxon>Chromobacteriaceae</taxon>
        <taxon>Vogesella</taxon>
    </lineage>
</organism>
<evidence type="ECO:0000256" key="2">
    <source>
        <dbReference type="ARBA" id="ARBA00011028"/>
    </source>
</evidence>
<protein>
    <submittedName>
        <fullName evidence="9">Zinc ABC transporter substrate-binding protein</fullName>
    </submittedName>
</protein>
<name>A0ABT5IYK3_9NEIS</name>
<evidence type="ECO:0000313" key="9">
    <source>
        <dbReference type="EMBL" id="MDC7717642.1"/>
    </source>
</evidence>
<evidence type="ECO:0000256" key="3">
    <source>
        <dbReference type="ARBA" id="ARBA00022448"/>
    </source>
</evidence>
<keyword evidence="10" id="KW-1185">Reference proteome</keyword>
<dbReference type="InterPro" id="IPR006128">
    <property type="entry name" value="Lipoprotein_PsaA-like"/>
</dbReference>
<evidence type="ECO:0000256" key="1">
    <source>
        <dbReference type="ARBA" id="ARBA00004196"/>
    </source>
</evidence>
<keyword evidence="4" id="KW-0479">Metal-binding</keyword>
<dbReference type="PRINTS" id="PR00690">
    <property type="entry name" value="ADHESNFAMILY"/>
</dbReference>
<evidence type="ECO:0000313" key="10">
    <source>
        <dbReference type="Proteomes" id="UP001219956"/>
    </source>
</evidence>
<dbReference type="PANTHER" id="PTHR42953">
    <property type="entry name" value="HIGH-AFFINITY ZINC UPTAKE SYSTEM PROTEIN ZNUA-RELATED"/>
    <property type="match status" value="1"/>
</dbReference>
<proteinExistence type="inferred from homology"/>
<dbReference type="Pfam" id="PF01297">
    <property type="entry name" value="ZnuA"/>
    <property type="match status" value="1"/>
</dbReference>
<feature type="region of interest" description="Disordered" evidence="7">
    <location>
        <begin position="109"/>
        <end position="129"/>
    </location>
</feature>
<dbReference type="RefSeq" id="WP_272751955.1">
    <property type="nucleotide sequence ID" value="NZ_JAQQLF010000011.1"/>
</dbReference>
<evidence type="ECO:0000256" key="8">
    <source>
        <dbReference type="SAM" id="SignalP"/>
    </source>
</evidence>
<dbReference type="EMBL" id="JAQQLF010000011">
    <property type="protein sequence ID" value="MDC7717642.1"/>
    <property type="molecule type" value="Genomic_DNA"/>
</dbReference>